<evidence type="ECO:0000313" key="8">
    <source>
        <dbReference type="Proteomes" id="UP000051638"/>
    </source>
</evidence>
<evidence type="ECO:0000256" key="5">
    <source>
        <dbReference type="RuleBase" id="RU003887"/>
    </source>
</evidence>
<dbReference type="InterPro" id="IPR018496">
    <property type="entry name" value="PsdUridine_synth_RsuA/RluB_CS"/>
</dbReference>
<evidence type="ECO:0000259" key="6">
    <source>
        <dbReference type="SMART" id="SM00363"/>
    </source>
</evidence>
<dbReference type="FunFam" id="3.30.70.1560:FF:000001">
    <property type="entry name" value="Pseudouridine synthase"/>
    <property type="match status" value="1"/>
</dbReference>
<dbReference type="SUPFAM" id="SSF55174">
    <property type="entry name" value="Alpha-L RNA-binding motif"/>
    <property type="match status" value="1"/>
</dbReference>
<dbReference type="InterPro" id="IPR042092">
    <property type="entry name" value="PsdUridine_s_RsuA/RluB/E/F_cat"/>
</dbReference>
<evidence type="ECO:0000256" key="1">
    <source>
        <dbReference type="ARBA" id="ARBA00008348"/>
    </source>
</evidence>
<dbReference type="Proteomes" id="UP000051638">
    <property type="component" value="Unassembled WGS sequence"/>
</dbReference>
<dbReference type="CDD" id="cd02553">
    <property type="entry name" value="PseudoU_synth_RsuA"/>
    <property type="match status" value="1"/>
</dbReference>
<sequence length="244" mass="27467">MRLDKLLVHAAYGSRKQVQQLIRRKQVQVNGKVAVTGKLKVTPPQDQVTVAGQSVHYQQFYYYMLNKPAGTLSATTDKHQKTVLALLSTADWRQDLFPVGRLDKDTTGLLLLTNDGQMAHQLLSPKRQVAKIYQAIIAGLVTATDQQTFKQGITTKAGYHFQPAELTILKTDPQQQKSWIQITLREGKYHEVKRLFQAVEKEVLQLKRLQMGPLTLDPALKAGEYRPLTSSEIEALKTSLCNSK</sequence>
<dbReference type="InterPro" id="IPR020094">
    <property type="entry name" value="TruA/RsuA/RluB/E/F_N"/>
</dbReference>
<evidence type="ECO:0000256" key="3">
    <source>
        <dbReference type="ARBA" id="ARBA00023235"/>
    </source>
</evidence>
<dbReference type="SMART" id="SM00363">
    <property type="entry name" value="S4"/>
    <property type="match status" value="1"/>
</dbReference>
<dbReference type="GO" id="GO:0003723">
    <property type="term" value="F:RNA binding"/>
    <property type="evidence" value="ECO:0007669"/>
    <property type="project" value="UniProtKB-KW"/>
</dbReference>
<dbReference type="PROSITE" id="PS50889">
    <property type="entry name" value="S4"/>
    <property type="match status" value="1"/>
</dbReference>
<dbReference type="AlphaFoldDB" id="A0A0R2CPA3"/>
<dbReference type="InterPro" id="IPR000748">
    <property type="entry name" value="PsdUridine_synth_RsuA/RluB/E/F"/>
</dbReference>
<comment type="similarity">
    <text evidence="1 5">Belongs to the pseudouridine synthase RsuA family.</text>
</comment>
<dbReference type="EMBL" id="AYYI01000103">
    <property type="protein sequence ID" value="KRM93034.1"/>
    <property type="molecule type" value="Genomic_DNA"/>
</dbReference>
<dbReference type="RefSeq" id="WP_057874837.1">
    <property type="nucleotide sequence ID" value="NZ_AYYI01000103.1"/>
</dbReference>
<accession>A0A0R2CPA3</accession>
<dbReference type="GO" id="GO:0000455">
    <property type="term" value="P:enzyme-directed rRNA pseudouridine synthesis"/>
    <property type="evidence" value="ECO:0007669"/>
    <property type="project" value="UniProtKB-ARBA"/>
</dbReference>
<protein>
    <recommendedName>
        <fullName evidence="5">Pseudouridine synthase</fullName>
        <ecNumber evidence="5">5.4.99.-</ecNumber>
    </recommendedName>
</protein>
<dbReference type="InterPro" id="IPR002942">
    <property type="entry name" value="S4_RNA-bd"/>
</dbReference>
<dbReference type="NCBIfam" id="TIGR00093">
    <property type="entry name" value="pseudouridine synthase"/>
    <property type="match status" value="1"/>
</dbReference>
<dbReference type="InterPro" id="IPR050343">
    <property type="entry name" value="RsuA_PseudoU_synthase"/>
</dbReference>
<dbReference type="InterPro" id="IPR020103">
    <property type="entry name" value="PsdUridine_synth_cat_dom_sf"/>
</dbReference>
<gene>
    <name evidence="7" type="ORF">FC24_GL000726</name>
</gene>
<dbReference type="Gene3D" id="3.10.290.10">
    <property type="entry name" value="RNA-binding S4 domain"/>
    <property type="match status" value="1"/>
</dbReference>
<organism evidence="7 8">
    <name type="scientific">Loigolactobacillus rennini DSM 20253</name>
    <dbReference type="NCBI Taxonomy" id="1423796"/>
    <lineage>
        <taxon>Bacteria</taxon>
        <taxon>Bacillati</taxon>
        <taxon>Bacillota</taxon>
        <taxon>Bacilli</taxon>
        <taxon>Lactobacillales</taxon>
        <taxon>Lactobacillaceae</taxon>
        <taxon>Loigolactobacillus</taxon>
    </lineage>
</organism>
<evidence type="ECO:0000256" key="4">
    <source>
        <dbReference type="PROSITE-ProRule" id="PRU00182"/>
    </source>
</evidence>
<dbReference type="InterPro" id="IPR036986">
    <property type="entry name" value="S4_RNA-bd_sf"/>
</dbReference>
<dbReference type="InterPro" id="IPR006145">
    <property type="entry name" value="PsdUridine_synth_RsuA/RluA"/>
</dbReference>
<dbReference type="GO" id="GO:0005829">
    <property type="term" value="C:cytosol"/>
    <property type="evidence" value="ECO:0007669"/>
    <property type="project" value="UniProtKB-ARBA"/>
</dbReference>
<reference evidence="7 8" key="1">
    <citation type="journal article" date="2015" name="Genome Announc.">
        <title>Expanding the biotechnology potential of lactobacilli through comparative genomics of 213 strains and associated genera.</title>
        <authorList>
            <person name="Sun Z."/>
            <person name="Harris H.M."/>
            <person name="McCann A."/>
            <person name="Guo C."/>
            <person name="Argimon S."/>
            <person name="Zhang W."/>
            <person name="Yang X."/>
            <person name="Jeffery I.B."/>
            <person name="Cooney J.C."/>
            <person name="Kagawa T.F."/>
            <person name="Liu W."/>
            <person name="Song Y."/>
            <person name="Salvetti E."/>
            <person name="Wrobel A."/>
            <person name="Rasinkangas P."/>
            <person name="Parkhill J."/>
            <person name="Rea M.C."/>
            <person name="O'Sullivan O."/>
            <person name="Ritari J."/>
            <person name="Douillard F.P."/>
            <person name="Paul Ross R."/>
            <person name="Yang R."/>
            <person name="Briner A.E."/>
            <person name="Felis G.E."/>
            <person name="de Vos W.M."/>
            <person name="Barrangou R."/>
            <person name="Klaenhammer T.R."/>
            <person name="Caufield P.W."/>
            <person name="Cui Y."/>
            <person name="Zhang H."/>
            <person name="O'Toole P.W."/>
        </authorList>
    </citation>
    <scope>NUCLEOTIDE SEQUENCE [LARGE SCALE GENOMIC DNA]</scope>
    <source>
        <strain evidence="7 8">DSM 20253</strain>
    </source>
</reference>
<dbReference type="CDD" id="cd00165">
    <property type="entry name" value="S4"/>
    <property type="match status" value="1"/>
</dbReference>
<name>A0A0R2CPA3_9LACO</name>
<dbReference type="PANTHER" id="PTHR47683:SF4">
    <property type="entry name" value="PSEUDOURIDINE SYNTHASE"/>
    <property type="match status" value="1"/>
</dbReference>
<feature type="domain" description="RNA-binding S4" evidence="6">
    <location>
        <begin position="1"/>
        <end position="59"/>
    </location>
</feature>
<comment type="caution">
    <text evidence="7">The sequence shown here is derived from an EMBL/GenBank/DDBJ whole genome shotgun (WGS) entry which is preliminary data.</text>
</comment>
<keyword evidence="8" id="KW-1185">Reference proteome</keyword>
<dbReference type="EC" id="5.4.99.-" evidence="5"/>
<dbReference type="Gene3D" id="3.30.70.580">
    <property type="entry name" value="Pseudouridine synthase I, catalytic domain, N-terminal subdomain"/>
    <property type="match status" value="1"/>
</dbReference>
<proteinExistence type="inferred from homology"/>
<keyword evidence="3 5" id="KW-0413">Isomerase</keyword>
<dbReference type="PROSITE" id="PS01149">
    <property type="entry name" value="PSI_RSU"/>
    <property type="match status" value="1"/>
</dbReference>
<dbReference type="Pfam" id="PF01479">
    <property type="entry name" value="S4"/>
    <property type="match status" value="1"/>
</dbReference>
<dbReference type="STRING" id="1423796.FC24_GL000726"/>
<dbReference type="Gene3D" id="3.30.70.1560">
    <property type="entry name" value="Alpha-L RNA-binding motif"/>
    <property type="match status" value="1"/>
</dbReference>
<dbReference type="GO" id="GO:0120159">
    <property type="term" value="F:rRNA pseudouridine synthase activity"/>
    <property type="evidence" value="ECO:0007669"/>
    <property type="project" value="UniProtKB-ARBA"/>
</dbReference>
<dbReference type="Pfam" id="PF00849">
    <property type="entry name" value="PseudoU_synth_2"/>
    <property type="match status" value="1"/>
</dbReference>
<dbReference type="OrthoDB" id="9807213at2"/>
<keyword evidence="2 4" id="KW-0694">RNA-binding</keyword>
<evidence type="ECO:0000313" key="7">
    <source>
        <dbReference type="EMBL" id="KRM93034.1"/>
    </source>
</evidence>
<dbReference type="PATRIC" id="fig|1423796.3.peg.744"/>
<evidence type="ECO:0000256" key="2">
    <source>
        <dbReference type="ARBA" id="ARBA00022884"/>
    </source>
</evidence>
<dbReference type="PANTHER" id="PTHR47683">
    <property type="entry name" value="PSEUDOURIDINE SYNTHASE FAMILY PROTEIN-RELATED"/>
    <property type="match status" value="1"/>
</dbReference>
<dbReference type="SUPFAM" id="SSF55120">
    <property type="entry name" value="Pseudouridine synthase"/>
    <property type="match status" value="1"/>
</dbReference>